<dbReference type="CDD" id="cd08023">
    <property type="entry name" value="GH16_laminarinase_like"/>
    <property type="match status" value="1"/>
</dbReference>
<comment type="subcellular location">
    <subcellularLocation>
        <location evidence="1">Secreted</location>
    </subcellularLocation>
</comment>
<proteinExistence type="predicted"/>
<dbReference type="SUPFAM" id="SSF51120">
    <property type="entry name" value="beta-Roll"/>
    <property type="match status" value="3"/>
</dbReference>
<protein>
    <submittedName>
        <fullName evidence="5">Type I secretion protein</fullName>
    </submittedName>
</protein>
<dbReference type="RefSeq" id="WP_163702017.1">
    <property type="nucleotide sequence ID" value="NZ_QXHD01000004.1"/>
</dbReference>
<dbReference type="PANTHER" id="PTHR38340:SF1">
    <property type="entry name" value="S-LAYER PROTEIN"/>
    <property type="match status" value="1"/>
</dbReference>
<evidence type="ECO:0000256" key="3">
    <source>
        <dbReference type="SAM" id="MobiDB-lite"/>
    </source>
</evidence>
<feature type="compositionally biased region" description="Acidic residues" evidence="3">
    <location>
        <begin position="118"/>
        <end position="132"/>
    </location>
</feature>
<dbReference type="InterPro" id="IPR013320">
    <property type="entry name" value="ConA-like_dom_sf"/>
</dbReference>
<dbReference type="Gene3D" id="2.60.120.200">
    <property type="match status" value="1"/>
</dbReference>
<dbReference type="Proteomes" id="UP000481033">
    <property type="component" value="Unassembled WGS sequence"/>
</dbReference>
<gene>
    <name evidence="5" type="ORF">DXZ20_26205</name>
</gene>
<accession>A0A6M0RTI5</accession>
<dbReference type="SUPFAM" id="SSF49899">
    <property type="entry name" value="Concanavalin A-like lectins/glucanases"/>
    <property type="match status" value="1"/>
</dbReference>
<keyword evidence="2" id="KW-0964">Secreted</keyword>
<evidence type="ECO:0000256" key="2">
    <source>
        <dbReference type="ARBA" id="ARBA00022525"/>
    </source>
</evidence>
<feature type="compositionally biased region" description="Acidic residues" evidence="3">
    <location>
        <begin position="81"/>
        <end position="95"/>
    </location>
</feature>
<dbReference type="EMBL" id="QXHD01000004">
    <property type="protein sequence ID" value="NEZ59073.1"/>
    <property type="molecule type" value="Genomic_DNA"/>
</dbReference>
<sequence>MSISARIKKIISYLTDNDDVWGGWEDNVDYEVRGKGGNDRLYGYNGNDTLFGDDGDDEIYGGLGNDRLFGGRGKDKLFGGEGDDEIDGDNGDDEIFGGNGRDRIRGGKGNDKLFGGNGDDEIDGDDGDDEIFGEGGRNKLRGGRGRDRIFGGNDNDEISGGEDEDTLYGNGGDDFIQGDEHGDTIFGGDGNDTLEGNSGDDTVFGEADNDTISGNEGNDYLNGGTGNDTIDGDAGNDYIYGYEGDDNLRGSSENDTLDGGNGNDSLTGGLGDDILYGEDGDDTLVGVETDATSAMGANSIDTYVGGAGNDVFVLGDANGVFYDDGDSTTDGASDYALIKDFNRFEDTIQLNGTDSDYVMADLPSGLEAAFSGMNVAGIYQDTDGNGTWDDTDELLAVVEHLSPESLVLDAAYFQYTDEPNQSPWHPANDSDWELVFSDEFDLSTLDSSKWSTKYSHNVYGGRTNPWNGEHQAYVGDNEIINGVEYDAFDFNNGVLSIVSQKVDQPLTLDVEDTAAGFDPVKTFDYTSGILNSDDNYAFTYGYMEMRAQVAAGQGLWPAFWMLPTHGGWPPEIDIMETLGHRTDTVFNSLHYTDDNGNIASEKGEQTFNGMDFSAGFHTFGVEWSETELTWFVDDQALYSVDHDIPDVSMYLLANMAVGGYWPGSPNETTPETSAFEIDYIRVYQDKAGTLHGGSKDDTLSKALGHIAGEAGNDVLQGGYGDNTLLGGSGDDRLTGTDIVNAGLGEIDILTGGSGADIFVLGEAGQVFYDDGELLLDGVSDYALITDFNLSQNDQIQLVGNALDYQLGVSSDGFSTELWYQTATAQDELIAVLDQQVVNDFNTGFSFVA</sequence>
<name>A0A6M0RTI5_9CYAN</name>
<keyword evidence="6" id="KW-1185">Reference proteome</keyword>
<feature type="compositionally biased region" description="Acidic residues" evidence="3">
    <location>
        <begin position="154"/>
        <end position="163"/>
    </location>
</feature>
<dbReference type="InterPro" id="IPR001343">
    <property type="entry name" value="Hemolysn_Ca-bd"/>
</dbReference>
<dbReference type="GO" id="GO:0005975">
    <property type="term" value="P:carbohydrate metabolic process"/>
    <property type="evidence" value="ECO:0007669"/>
    <property type="project" value="InterPro"/>
</dbReference>
<dbReference type="AlphaFoldDB" id="A0A6M0RTI5"/>
<dbReference type="Gene3D" id="2.150.10.10">
    <property type="entry name" value="Serralysin-like metalloprotease, C-terminal"/>
    <property type="match status" value="5"/>
</dbReference>
<dbReference type="InterPro" id="IPR018511">
    <property type="entry name" value="Hemolysin-typ_Ca-bd_CS"/>
</dbReference>
<feature type="domain" description="GH16" evidence="4">
    <location>
        <begin position="413"/>
        <end position="688"/>
    </location>
</feature>
<dbReference type="PRINTS" id="PR00313">
    <property type="entry name" value="CABNDNGRPT"/>
</dbReference>
<dbReference type="PROSITE" id="PS00330">
    <property type="entry name" value="HEMOLYSIN_CALCIUM"/>
    <property type="match status" value="3"/>
</dbReference>
<reference evidence="5 6" key="1">
    <citation type="journal article" date="2020" name="Microb. Ecol.">
        <title>Ecogenomics of the Marine Benthic Filamentous Cyanobacterium Adonisia.</title>
        <authorList>
            <person name="Walter J.M."/>
            <person name="Coutinho F.H."/>
            <person name="Leomil L."/>
            <person name="Hargreaves P.I."/>
            <person name="Campeao M.E."/>
            <person name="Vieira V.V."/>
            <person name="Silva B.S."/>
            <person name="Fistarol G.O."/>
            <person name="Salomon P.S."/>
            <person name="Sawabe T."/>
            <person name="Mino S."/>
            <person name="Hosokawa M."/>
            <person name="Miyashita H."/>
            <person name="Maruyama F."/>
            <person name="van Verk M.C."/>
            <person name="Dutilh B.E."/>
            <person name="Thompson C.C."/>
            <person name="Thompson F.L."/>
        </authorList>
    </citation>
    <scope>NUCLEOTIDE SEQUENCE [LARGE SCALE GENOMIC DNA]</scope>
    <source>
        <strain evidence="5 6">CCMR0081</strain>
    </source>
</reference>
<comment type="caution">
    <text evidence="5">The sequence shown here is derived from an EMBL/GenBank/DDBJ whole genome shotgun (WGS) entry which is preliminary data.</text>
</comment>
<organism evidence="5 6">
    <name type="scientific">Adonisia turfae CCMR0081</name>
    <dbReference type="NCBI Taxonomy" id="2292702"/>
    <lineage>
        <taxon>Bacteria</taxon>
        <taxon>Bacillati</taxon>
        <taxon>Cyanobacteriota</taxon>
        <taxon>Adonisia</taxon>
        <taxon>Adonisia turfae</taxon>
    </lineage>
</organism>
<evidence type="ECO:0000259" key="4">
    <source>
        <dbReference type="PROSITE" id="PS51762"/>
    </source>
</evidence>
<dbReference type="PANTHER" id="PTHR38340">
    <property type="entry name" value="S-LAYER PROTEIN"/>
    <property type="match status" value="1"/>
</dbReference>
<evidence type="ECO:0000313" key="6">
    <source>
        <dbReference type="Proteomes" id="UP000481033"/>
    </source>
</evidence>
<dbReference type="Pfam" id="PF00353">
    <property type="entry name" value="HemolysinCabind"/>
    <property type="match status" value="7"/>
</dbReference>
<dbReference type="PROSITE" id="PS51762">
    <property type="entry name" value="GH16_2"/>
    <property type="match status" value="1"/>
</dbReference>
<dbReference type="InterPro" id="IPR050557">
    <property type="entry name" value="RTX_toxin/Mannuronan_C5-epim"/>
</dbReference>
<evidence type="ECO:0000256" key="1">
    <source>
        <dbReference type="ARBA" id="ARBA00004613"/>
    </source>
</evidence>
<dbReference type="InterPro" id="IPR011049">
    <property type="entry name" value="Serralysin-like_metalloprot_C"/>
</dbReference>
<evidence type="ECO:0000313" key="5">
    <source>
        <dbReference type="EMBL" id="NEZ59073.1"/>
    </source>
</evidence>
<dbReference type="GO" id="GO:0004553">
    <property type="term" value="F:hydrolase activity, hydrolyzing O-glycosyl compounds"/>
    <property type="evidence" value="ECO:0007669"/>
    <property type="project" value="InterPro"/>
</dbReference>
<dbReference type="InterPro" id="IPR000757">
    <property type="entry name" value="Beta-glucanase-like"/>
</dbReference>
<feature type="region of interest" description="Disordered" evidence="3">
    <location>
        <begin position="243"/>
        <end position="264"/>
    </location>
</feature>
<feature type="compositionally biased region" description="Basic and acidic residues" evidence="3">
    <location>
        <begin position="100"/>
        <end position="111"/>
    </location>
</feature>
<feature type="region of interest" description="Disordered" evidence="3">
    <location>
        <begin position="79"/>
        <end position="163"/>
    </location>
</feature>
<dbReference type="GO" id="GO:0005576">
    <property type="term" value="C:extracellular region"/>
    <property type="evidence" value="ECO:0007669"/>
    <property type="project" value="UniProtKB-SubCell"/>
</dbReference>
<dbReference type="GO" id="GO:0005509">
    <property type="term" value="F:calcium ion binding"/>
    <property type="evidence" value="ECO:0007669"/>
    <property type="project" value="InterPro"/>
</dbReference>
<dbReference type="Pfam" id="PF00722">
    <property type="entry name" value="Glyco_hydro_16"/>
    <property type="match status" value="1"/>
</dbReference>